<evidence type="ECO:0000313" key="1">
    <source>
        <dbReference type="EMBL" id="JAD59683.1"/>
    </source>
</evidence>
<proteinExistence type="predicted"/>
<protein>
    <submittedName>
        <fullName evidence="1">Uncharacterized protein</fullName>
    </submittedName>
</protein>
<name>A0A0A9BC16_ARUDO</name>
<accession>A0A0A9BC16</accession>
<organism evidence="1">
    <name type="scientific">Arundo donax</name>
    <name type="common">Giant reed</name>
    <name type="synonym">Donax arundinaceus</name>
    <dbReference type="NCBI Taxonomy" id="35708"/>
    <lineage>
        <taxon>Eukaryota</taxon>
        <taxon>Viridiplantae</taxon>
        <taxon>Streptophyta</taxon>
        <taxon>Embryophyta</taxon>
        <taxon>Tracheophyta</taxon>
        <taxon>Spermatophyta</taxon>
        <taxon>Magnoliopsida</taxon>
        <taxon>Liliopsida</taxon>
        <taxon>Poales</taxon>
        <taxon>Poaceae</taxon>
        <taxon>PACMAD clade</taxon>
        <taxon>Arundinoideae</taxon>
        <taxon>Arundineae</taxon>
        <taxon>Arundo</taxon>
    </lineage>
</organism>
<dbReference type="AlphaFoldDB" id="A0A0A9BC16"/>
<dbReference type="EMBL" id="GBRH01238212">
    <property type="protein sequence ID" value="JAD59683.1"/>
    <property type="molecule type" value="Transcribed_RNA"/>
</dbReference>
<reference evidence="1" key="2">
    <citation type="journal article" date="2015" name="Data Brief">
        <title>Shoot transcriptome of the giant reed, Arundo donax.</title>
        <authorList>
            <person name="Barrero R.A."/>
            <person name="Guerrero F.D."/>
            <person name="Moolhuijzen P."/>
            <person name="Goolsby J.A."/>
            <person name="Tidwell J."/>
            <person name="Bellgard S.E."/>
            <person name="Bellgard M.I."/>
        </authorList>
    </citation>
    <scope>NUCLEOTIDE SEQUENCE</scope>
    <source>
        <tissue evidence="1">Shoot tissue taken approximately 20 cm above the soil surface</tissue>
    </source>
</reference>
<sequence>MEPFIRRTRTSNHCFLCQKILRAQIRLGLLVFSSIFSSYL</sequence>
<reference evidence="1" key="1">
    <citation type="submission" date="2014-09" db="EMBL/GenBank/DDBJ databases">
        <authorList>
            <person name="Magalhaes I.L.F."/>
            <person name="Oliveira U."/>
            <person name="Santos F.R."/>
            <person name="Vidigal T.H.D.A."/>
            <person name="Brescovit A.D."/>
            <person name="Santos A.J."/>
        </authorList>
    </citation>
    <scope>NUCLEOTIDE SEQUENCE</scope>
    <source>
        <tissue evidence="1">Shoot tissue taken approximately 20 cm above the soil surface</tissue>
    </source>
</reference>